<dbReference type="PANTHER" id="PTHR43295:SF9">
    <property type="entry name" value="BIOSYNTHETIC ARGININE DECARBOXYLASE"/>
    <property type="match status" value="1"/>
</dbReference>
<dbReference type="PANTHER" id="PTHR43295">
    <property type="entry name" value="ARGININE DECARBOXYLASE"/>
    <property type="match status" value="1"/>
</dbReference>
<dbReference type="Proteomes" id="UP000236724">
    <property type="component" value="Unassembled WGS sequence"/>
</dbReference>
<dbReference type="PROSITE" id="PS00878">
    <property type="entry name" value="ODR_DC_2_1"/>
    <property type="match status" value="1"/>
</dbReference>
<comment type="pathway">
    <text evidence="12">Amine and polyamine biosynthesis; agmatine biosynthesis; agmatine from L-arginine: step 1/1.</text>
</comment>
<evidence type="ECO:0000256" key="13">
    <source>
        <dbReference type="PIRSR" id="PIRSR001336-50"/>
    </source>
</evidence>
<evidence type="ECO:0000256" key="3">
    <source>
        <dbReference type="ARBA" id="ARBA00002257"/>
    </source>
</evidence>
<comment type="similarity">
    <text evidence="4 12">Belongs to the Orn/Lys/Arg decarboxylase class-II family. SpeA subfamily.</text>
</comment>
<evidence type="ECO:0000256" key="12">
    <source>
        <dbReference type="HAMAP-Rule" id="MF_01417"/>
    </source>
</evidence>
<evidence type="ECO:0000256" key="8">
    <source>
        <dbReference type="ARBA" id="ARBA00022898"/>
    </source>
</evidence>
<evidence type="ECO:0000256" key="9">
    <source>
        <dbReference type="ARBA" id="ARBA00023066"/>
    </source>
</evidence>
<dbReference type="InterPro" id="IPR022653">
    <property type="entry name" value="De-COase2_pyr-phos_BS"/>
</dbReference>
<feature type="active site" description="Proton donor" evidence="14">
    <location>
        <position position="517"/>
    </location>
</feature>
<dbReference type="PRINTS" id="PR01180">
    <property type="entry name" value="ARGDCRBXLASE"/>
</dbReference>
<evidence type="ECO:0000313" key="19">
    <source>
        <dbReference type="Proteomes" id="UP000236724"/>
    </source>
</evidence>
<comment type="catalytic activity">
    <reaction evidence="12">
        <text>L-arginine + H(+) = agmatine + CO2</text>
        <dbReference type="Rhea" id="RHEA:17641"/>
        <dbReference type="ChEBI" id="CHEBI:15378"/>
        <dbReference type="ChEBI" id="CHEBI:16526"/>
        <dbReference type="ChEBI" id="CHEBI:32682"/>
        <dbReference type="ChEBI" id="CHEBI:58145"/>
        <dbReference type="EC" id="4.1.1.19"/>
    </reaction>
</comment>
<dbReference type="PROSITE" id="PS00879">
    <property type="entry name" value="ODR_DC_2_2"/>
    <property type="match status" value="1"/>
</dbReference>
<dbReference type="CDD" id="cd06830">
    <property type="entry name" value="PLPDE_III_ADC"/>
    <property type="match status" value="1"/>
</dbReference>
<dbReference type="RefSeq" id="WP_103920299.1">
    <property type="nucleotide sequence ID" value="NZ_FMSV02000498.1"/>
</dbReference>
<keyword evidence="11 12" id="KW-0456">Lyase</keyword>
<dbReference type="Gene3D" id="1.20.58.930">
    <property type="match status" value="1"/>
</dbReference>
<dbReference type="GO" id="GO:0008295">
    <property type="term" value="P:spermidine biosynthetic process"/>
    <property type="evidence" value="ECO:0007669"/>
    <property type="project" value="UniProtKB-UniRule"/>
</dbReference>
<feature type="domain" description="Orn/DAP/Arg decarboxylase 2 N-terminal" evidence="15">
    <location>
        <begin position="103"/>
        <end position="360"/>
    </location>
</feature>
<dbReference type="InterPro" id="IPR040634">
    <property type="entry name" value="Arg_decarb_HB"/>
</dbReference>
<dbReference type="GO" id="GO:0008792">
    <property type="term" value="F:arginine decarboxylase activity"/>
    <property type="evidence" value="ECO:0007669"/>
    <property type="project" value="UniProtKB-UniRule"/>
</dbReference>
<dbReference type="InterPro" id="IPR041128">
    <property type="entry name" value="Arg_decarbox_C"/>
</dbReference>
<keyword evidence="10 12" id="KW-0620">Polyamine biosynthesis</keyword>
<dbReference type="GO" id="GO:0046872">
    <property type="term" value="F:metal ion binding"/>
    <property type="evidence" value="ECO:0007669"/>
    <property type="project" value="UniProtKB-KW"/>
</dbReference>
<keyword evidence="8 12" id="KW-0663">Pyridoxal phosphate</keyword>
<dbReference type="Gene3D" id="1.10.287.3440">
    <property type="match status" value="1"/>
</dbReference>
<accession>A0A1H6FBW3</accession>
<dbReference type="SUPFAM" id="SSF50621">
    <property type="entry name" value="Alanine racemase C-terminal domain-like"/>
    <property type="match status" value="1"/>
</dbReference>
<dbReference type="Pfam" id="PF17810">
    <property type="entry name" value="Arg_decarb_HB"/>
    <property type="match status" value="1"/>
</dbReference>
<evidence type="ECO:0000256" key="5">
    <source>
        <dbReference type="ARBA" id="ARBA00022723"/>
    </source>
</evidence>
<gene>
    <name evidence="12 18" type="primary">speA</name>
    <name evidence="18" type="ORF">MBHS_02397</name>
</gene>
<dbReference type="EC" id="4.1.1.19" evidence="12"/>
<keyword evidence="19" id="KW-1185">Reference proteome</keyword>
<evidence type="ECO:0000256" key="2">
    <source>
        <dbReference type="ARBA" id="ARBA00001946"/>
    </source>
</evidence>
<keyword evidence="6 12" id="KW-0210">Decarboxylase</keyword>
<dbReference type="InterPro" id="IPR022657">
    <property type="entry name" value="De-COase2_CS"/>
</dbReference>
<evidence type="ECO:0000256" key="14">
    <source>
        <dbReference type="PIRSR" id="PIRSR600183-50"/>
    </source>
</evidence>
<dbReference type="GO" id="GO:0033388">
    <property type="term" value="P:putrescine biosynthetic process from arginine"/>
    <property type="evidence" value="ECO:0007669"/>
    <property type="project" value="TreeGrafter"/>
</dbReference>
<dbReference type="InterPro" id="IPR000183">
    <property type="entry name" value="Orn/DAP/Arg_de-COase"/>
</dbReference>
<dbReference type="Gene3D" id="3.20.20.10">
    <property type="entry name" value="Alanine racemase"/>
    <property type="match status" value="1"/>
</dbReference>
<comment type="cofactor">
    <cofactor evidence="1 12 13">
        <name>pyridoxal 5'-phosphate</name>
        <dbReference type="ChEBI" id="CHEBI:597326"/>
    </cofactor>
</comment>
<feature type="binding site" evidence="12">
    <location>
        <begin position="300"/>
        <end position="310"/>
    </location>
    <ligand>
        <name>substrate</name>
    </ligand>
</feature>
<dbReference type="FunFam" id="3.20.20.10:FF:000001">
    <property type="entry name" value="Biosynthetic arginine decarboxylase"/>
    <property type="match status" value="1"/>
</dbReference>
<dbReference type="EMBL" id="FMSV02000498">
    <property type="protein sequence ID" value="SEH06534.1"/>
    <property type="molecule type" value="Genomic_DNA"/>
</dbReference>
<evidence type="ECO:0000313" key="18">
    <source>
        <dbReference type="EMBL" id="SEH06534.1"/>
    </source>
</evidence>
<sequence length="654" mass="73966">MKQANLKPADLALQQTWSTQQSAELYRLPYWSEHYFQIAENGVLQVCPQAQPMTEQPSSIDLLQLLKQLREQGLGLPVLLRFPEILQHRVQALCQAFAKAKVTEAYQSHYTVIYPIKVNQQRTVVEEILAAGQDKQYRVGLEAGSKPELMAVLALAPVGSIVICNGYKDEEYIRLALIGLQLGLELYLVVEKLSELRLILQQSQVMQVTPRLGVRVRLASISAGKWQNTGGEKAKFGLSSSQVLEMIEQLQAAGHIDWLQLMHFHMGSQVANIRDIQHALNEAARYYYELHQLGAPVAHVDIGGGLGVDYEGSQSRTDCSMNYNLQEYANDVVAAFARICVEHKLAQPHLLSESGRALTAHHAMLVTQVTDVESLPQAQPAPPQMEEPSVIQEMRAGLQALNQRSLLEVWHDACYWMEEAHNLFNHGLLNLAQRACAEHLYFATCQQIQPLLQPHIRSHREVLDELHEKLADKYFCNFSLFQSMPDAWAISQVFPILPLQNLHQEPQSRAILQDLTCDSDGQFRRYVDALGIESSLPVHKLQAGEDYLLGVFMVGAYQEILGDMHNLFGDTHAVNVRLHGQAKSEVTSALAYQLDEIEPGDSVEDMLNYVHFDVNRFRRLYRQRLQNSVLNSQQQRSYLDELQAGLQAYTYLEQ</sequence>
<organism evidence="18 19">
    <name type="scientific">Candidatus Venteria ishoeyi</name>
    <dbReference type="NCBI Taxonomy" id="1899563"/>
    <lineage>
        <taxon>Bacteria</taxon>
        <taxon>Pseudomonadati</taxon>
        <taxon>Pseudomonadota</taxon>
        <taxon>Gammaproteobacteria</taxon>
        <taxon>Thiotrichales</taxon>
        <taxon>Thiotrichaceae</taxon>
        <taxon>Venteria</taxon>
    </lineage>
</organism>
<dbReference type="InterPro" id="IPR002985">
    <property type="entry name" value="Arg_decrbxlase"/>
</dbReference>
<dbReference type="InterPro" id="IPR029066">
    <property type="entry name" value="PLP-binding_barrel"/>
</dbReference>
<dbReference type="PIRSF" id="PIRSF001336">
    <property type="entry name" value="Arg_decrbxlase"/>
    <property type="match status" value="1"/>
</dbReference>
<evidence type="ECO:0000256" key="11">
    <source>
        <dbReference type="ARBA" id="ARBA00023239"/>
    </source>
</evidence>
<evidence type="ECO:0000256" key="1">
    <source>
        <dbReference type="ARBA" id="ARBA00001933"/>
    </source>
</evidence>
<dbReference type="OrthoDB" id="9802658at2"/>
<dbReference type="SUPFAM" id="SSF51419">
    <property type="entry name" value="PLP-binding barrel"/>
    <property type="match status" value="1"/>
</dbReference>
<proteinExistence type="inferred from homology"/>
<comment type="cofactor">
    <cofactor evidence="2 12">
        <name>Mg(2+)</name>
        <dbReference type="ChEBI" id="CHEBI:18420"/>
    </cofactor>
</comment>
<dbReference type="Pfam" id="PF02784">
    <property type="entry name" value="Orn_Arg_deC_N"/>
    <property type="match status" value="1"/>
</dbReference>
<dbReference type="HAMAP" id="MF_01417">
    <property type="entry name" value="SpeA"/>
    <property type="match status" value="1"/>
</dbReference>
<protein>
    <recommendedName>
        <fullName evidence="12">Biosynthetic arginine decarboxylase</fullName>
        <shortName evidence="12">ADC</shortName>
        <ecNumber evidence="12">4.1.1.19</ecNumber>
    </recommendedName>
</protein>
<evidence type="ECO:0000256" key="6">
    <source>
        <dbReference type="ARBA" id="ARBA00022793"/>
    </source>
</evidence>
<evidence type="ECO:0000259" key="15">
    <source>
        <dbReference type="Pfam" id="PF02784"/>
    </source>
</evidence>
<evidence type="ECO:0000256" key="10">
    <source>
        <dbReference type="ARBA" id="ARBA00023115"/>
    </source>
</evidence>
<keyword evidence="9 12" id="KW-0745">Spermidine biosynthesis</keyword>
<dbReference type="NCBIfam" id="TIGR01273">
    <property type="entry name" value="speA"/>
    <property type="match status" value="1"/>
</dbReference>
<dbReference type="PRINTS" id="PR01179">
    <property type="entry name" value="ODADCRBXLASE"/>
</dbReference>
<dbReference type="Pfam" id="PF17944">
    <property type="entry name" value="Arg_decarbox_C"/>
    <property type="match status" value="1"/>
</dbReference>
<keyword evidence="5 12" id="KW-0479">Metal-binding</keyword>
<keyword evidence="7 12" id="KW-0460">Magnesium</keyword>
<dbReference type="NCBIfam" id="NF003763">
    <property type="entry name" value="PRK05354.1"/>
    <property type="match status" value="1"/>
</dbReference>
<dbReference type="InterPro" id="IPR009006">
    <property type="entry name" value="Ala_racemase/Decarboxylase_C"/>
</dbReference>
<reference evidence="18 19" key="1">
    <citation type="submission" date="2016-10" db="EMBL/GenBank/DDBJ databases">
        <authorList>
            <person name="de Groot N.N."/>
        </authorList>
    </citation>
    <scope>NUCLEOTIDE SEQUENCE [LARGE SCALE GENOMIC DNA]</scope>
    <source>
        <strain evidence="18">MBHS1</strain>
    </source>
</reference>
<evidence type="ECO:0000256" key="4">
    <source>
        <dbReference type="ARBA" id="ARBA00008357"/>
    </source>
</evidence>
<comment type="function">
    <text evidence="3 12">Catalyzes the biosynthesis of agmatine from arginine.</text>
</comment>
<feature type="domain" description="Arginine decarboxylase C-terminal helical" evidence="17">
    <location>
        <begin position="603"/>
        <end position="652"/>
    </location>
</feature>
<evidence type="ECO:0000259" key="17">
    <source>
        <dbReference type="Pfam" id="PF17944"/>
    </source>
</evidence>
<dbReference type="AlphaFoldDB" id="A0A1H6FBW3"/>
<feature type="domain" description="Arginine decarboxylase helical bundle" evidence="16">
    <location>
        <begin position="386"/>
        <end position="466"/>
    </location>
</feature>
<dbReference type="UniPathway" id="UPA00186">
    <property type="reaction ID" value="UER00284"/>
</dbReference>
<evidence type="ECO:0000256" key="7">
    <source>
        <dbReference type="ARBA" id="ARBA00022842"/>
    </source>
</evidence>
<dbReference type="GO" id="GO:0006527">
    <property type="term" value="P:L-arginine catabolic process"/>
    <property type="evidence" value="ECO:0007669"/>
    <property type="project" value="InterPro"/>
</dbReference>
<dbReference type="Gene3D" id="2.40.37.10">
    <property type="entry name" value="Lyase, Ornithine Decarboxylase, Chain A, domain 1"/>
    <property type="match status" value="1"/>
</dbReference>
<feature type="modified residue" description="N6-(pyridoxal phosphate)lysine" evidence="12 13">
    <location>
        <position position="117"/>
    </location>
</feature>
<name>A0A1H6FBW3_9GAMM</name>
<dbReference type="InterPro" id="IPR022644">
    <property type="entry name" value="De-COase2_N"/>
</dbReference>
<evidence type="ECO:0000259" key="16">
    <source>
        <dbReference type="Pfam" id="PF17810"/>
    </source>
</evidence>